<keyword evidence="2" id="KW-1185">Reference proteome</keyword>
<name>A0A494XWM0_9BURK</name>
<dbReference type="RefSeq" id="WP_121275456.1">
    <property type="nucleotide sequence ID" value="NZ_RBZV01000001.1"/>
</dbReference>
<reference evidence="1 2" key="1">
    <citation type="submission" date="2018-10" db="EMBL/GenBank/DDBJ databases">
        <title>Paraburkholderia sp. 7MK8-2, isolated from soil.</title>
        <authorList>
            <person name="Gao Z.-H."/>
            <person name="Qiu L.-H."/>
        </authorList>
    </citation>
    <scope>NUCLEOTIDE SEQUENCE [LARGE SCALE GENOMIC DNA]</scope>
    <source>
        <strain evidence="1 2">7MK8-2</strain>
    </source>
</reference>
<dbReference type="EMBL" id="RBZV01000001">
    <property type="protein sequence ID" value="RKP52504.1"/>
    <property type="molecule type" value="Genomic_DNA"/>
</dbReference>
<comment type="caution">
    <text evidence="1">The sequence shown here is derived from an EMBL/GenBank/DDBJ whole genome shotgun (WGS) entry which is preliminary data.</text>
</comment>
<dbReference type="OrthoDB" id="7064826at2"/>
<proteinExistence type="predicted"/>
<dbReference type="InterPro" id="IPR022118">
    <property type="entry name" value="Peptidase_C70_AvrRpt2"/>
</dbReference>
<dbReference type="AlphaFoldDB" id="A0A494XWM0"/>
<dbReference type="Pfam" id="PF12385">
    <property type="entry name" value="Peptidase_C70"/>
    <property type="match status" value="1"/>
</dbReference>
<accession>A0A494XWM0</accession>
<evidence type="ECO:0000313" key="2">
    <source>
        <dbReference type="Proteomes" id="UP000280434"/>
    </source>
</evidence>
<evidence type="ECO:0008006" key="3">
    <source>
        <dbReference type="Google" id="ProtNLM"/>
    </source>
</evidence>
<sequence length="233" mass="26172">MSRLAATIAATLMQQRPATTEAPPKERAMRLRGPLKYFFDFSSDAQFDPSLDKSYKSDYSTLIYHKVRYIHQQHINLCGDACINMLMAFHNRPYRMSLNNPRGVLDGTSSGILISQLQSAGLTPSLPRDRIGQTALTMNDLAKYLIVNGPVICASKVRYGVVSHWILLIGISESEIIYHDPWRGPNLRMSISAFNNWLDWEEVFSMIAVARRHGISTTTSPPTTANHFRPSGT</sequence>
<evidence type="ECO:0000313" key="1">
    <source>
        <dbReference type="EMBL" id="RKP52504.1"/>
    </source>
</evidence>
<gene>
    <name evidence="1" type="ORF">D7S89_03055</name>
</gene>
<dbReference type="Gene3D" id="3.90.70.10">
    <property type="entry name" value="Cysteine proteinases"/>
    <property type="match status" value="1"/>
</dbReference>
<protein>
    <recommendedName>
        <fullName evidence="3">Peptidase C39 domain-containing protein</fullName>
    </recommendedName>
</protein>
<organism evidence="1 2">
    <name type="scientific">Trinickia fusca</name>
    <dbReference type="NCBI Taxonomy" id="2419777"/>
    <lineage>
        <taxon>Bacteria</taxon>
        <taxon>Pseudomonadati</taxon>
        <taxon>Pseudomonadota</taxon>
        <taxon>Betaproteobacteria</taxon>
        <taxon>Burkholderiales</taxon>
        <taxon>Burkholderiaceae</taxon>
        <taxon>Trinickia</taxon>
    </lineage>
</organism>
<dbReference type="Proteomes" id="UP000280434">
    <property type="component" value="Unassembled WGS sequence"/>
</dbReference>